<feature type="repeat" description="WD" evidence="1">
    <location>
        <begin position="76"/>
        <end position="98"/>
    </location>
</feature>
<reference evidence="2" key="1">
    <citation type="submission" date="2022-10" db="EMBL/GenBank/DDBJ databases">
        <authorList>
            <person name="Chen Y."/>
            <person name="Dougan E. K."/>
            <person name="Chan C."/>
            <person name="Rhodes N."/>
            <person name="Thang M."/>
        </authorList>
    </citation>
    <scope>NUCLEOTIDE SEQUENCE</scope>
</reference>
<dbReference type="Proteomes" id="UP001152797">
    <property type="component" value="Unassembled WGS sequence"/>
</dbReference>
<dbReference type="InterPro" id="IPR015943">
    <property type="entry name" value="WD40/YVTN_repeat-like_dom_sf"/>
</dbReference>
<dbReference type="EMBL" id="CAMXCT020002979">
    <property type="protein sequence ID" value="CAL1155056.1"/>
    <property type="molecule type" value="Genomic_DNA"/>
</dbReference>
<proteinExistence type="predicted"/>
<dbReference type="EMBL" id="CAMXCT030002979">
    <property type="protein sequence ID" value="CAL4788993.1"/>
    <property type="molecule type" value="Genomic_DNA"/>
</dbReference>
<dbReference type="PROSITE" id="PS50082">
    <property type="entry name" value="WD_REPEATS_2"/>
    <property type="match status" value="1"/>
</dbReference>
<evidence type="ECO:0000313" key="3">
    <source>
        <dbReference type="EMBL" id="CAL1155056.1"/>
    </source>
</evidence>
<dbReference type="AlphaFoldDB" id="A0A9P1D492"/>
<name>A0A9P1D492_9DINO</name>
<dbReference type="SUPFAM" id="SSF50978">
    <property type="entry name" value="WD40 repeat-like"/>
    <property type="match status" value="1"/>
</dbReference>
<organism evidence="2">
    <name type="scientific">Cladocopium goreaui</name>
    <dbReference type="NCBI Taxonomy" id="2562237"/>
    <lineage>
        <taxon>Eukaryota</taxon>
        <taxon>Sar</taxon>
        <taxon>Alveolata</taxon>
        <taxon>Dinophyceae</taxon>
        <taxon>Suessiales</taxon>
        <taxon>Symbiodiniaceae</taxon>
        <taxon>Cladocopium</taxon>
    </lineage>
</organism>
<sequence length="108" mass="11755">MFNDRAIFTWIRIATSDLGAKAVLSGTVASSNKRVYVWDVAAEKVLAAVNAHARPLTCLRLAQPHAAAPAASMDIFYSAALDGQVKLWDLRSMQEMGPGRARIFIPLI</sequence>
<accession>A0A9P1D492</accession>
<dbReference type="InterPro" id="IPR036322">
    <property type="entry name" value="WD40_repeat_dom_sf"/>
</dbReference>
<gene>
    <name evidence="2" type="ORF">C1SCF055_LOCUS27705</name>
</gene>
<evidence type="ECO:0000256" key="1">
    <source>
        <dbReference type="PROSITE-ProRule" id="PRU00221"/>
    </source>
</evidence>
<dbReference type="EMBL" id="CAMXCT010002979">
    <property type="protein sequence ID" value="CAI4001681.1"/>
    <property type="molecule type" value="Genomic_DNA"/>
</dbReference>
<comment type="caution">
    <text evidence="2">The sequence shown here is derived from an EMBL/GenBank/DDBJ whole genome shotgun (WGS) entry which is preliminary data.</text>
</comment>
<evidence type="ECO:0000313" key="4">
    <source>
        <dbReference type="Proteomes" id="UP001152797"/>
    </source>
</evidence>
<reference evidence="3" key="2">
    <citation type="submission" date="2024-04" db="EMBL/GenBank/DDBJ databases">
        <authorList>
            <person name="Chen Y."/>
            <person name="Shah S."/>
            <person name="Dougan E. K."/>
            <person name="Thang M."/>
            <person name="Chan C."/>
        </authorList>
    </citation>
    <scope>NUCLEOTIDE SEQUENCE [LARGE SCALE GENOMIC DNA]</scope>
</reference>
<dbReference type="OrthoDB" id="20669at2759"/>
<dbReference type="InterPro" id="IPR001680">
    <property type="entry name" value="WD40_rpt"/>
</dbReference>
<dbReference type="Gene3D" id="2.130.10.10">
    <property type="entry name" value="YVTN repeat-like/Quinoprotein amine dehydrogenase"/>
    <property type="match status" value="1"/>
</dbReference>
<keyword evidence="4" id="KW-1185">Reference proteome</keyword>
<evidence type="ECO:0000313" key="2">
    <source>
        <dbReference type="EMBL" id="CAI4001681.1"/>
    </source>
</evidence>
<protein>
    <submittedName>
        <fullName evidence="2">Uncharacterized protein</fullName>
    </submittedName>
</protein>
<keyword evidence="1" id="KW-0853">WD repeat</keyword>